<sequence length="332" mass="36803">MLRNVNAPPRAFTQIPHTIVRHPRLSPAAKTLLTWQLSLTADDRQCLSETARRAGIRKTAFQRAKRELLDEGYVHEWRVRVESGRFRTVQLVSNVVLTPAEALALRDGREHGAEPSPPGAGSPTVGEPTGRTDGRQPRKNIRENTTRPTEQASGEEASGAREPGRRRRAAAEAFLRTLVFADRRLAMPARVIRDLAPLLVPWLQSDLSAEEIRRTLTGGLGGDVRSPVGVLRWRLRHALPDVPPAVPAAPRPEPRVARMRECRGEHTQSLLFTPRPGVEGDLCPECRAEGAAVPDLPPEPERVGFELFRASRRPRADRPARAEEPATPGPRR</sequence>
<gene>
    <name evidence="2" type="ORF">RM572_08930</name>
</gene>
<name>A0ABU2NQ39_9ACTN</name>
<feature type="compositionally biased region" description="Basic and acidic residues" evidence="1">
    <location>
        <begin position="130"/>
        <end position="145"/>
    </location>
</feature>
<accession>A0ABU2NQ39</accession>
<dbReference type="EMBL" id="JAVREQ010000006">
    <property type="protein sequence ID" value="MDT0378895.1"/>
    <property type="molecule type" value="Genomic_DNA"/>
</dbReference>
<feature type="region of interest" description="Disordered" evidence="1">
    <location>
        <begin position="308"/>
        <end position="332"/>
    </location>
</feature>
<reference evidence="3" key="1">
    <citation type="submission" date="2023-07" db="EMBL/GenBank/DDBJ databases">
        <title>30 novel species of actinomycetes from the DSMZ collection.</title>
        <authorList>
            <person name="Nouioui I."/>
        </authorList>
    </citation>
    <scope>NUCLEOTIDE SEQUENCE [LARGE SCALE GENOMIC DNA]</scope>
    <source>
        <strain evidence="3">DSM 42041</strain>
    </source>
</reference>
<feature type="region of interest" description="Disordered" evidence="1">
    <location>
        <begin position="108"/>
        <end position="168"/>
    </location>
</feature>
<evidence type="ECO:0000313" key="3">
    <source>
        <dbReference type="Proteomes" id="UP001183414"/>
    </source>
</evidence>
<dbReference type="RefSeq" id="WP_311672730.1">
    <property type="nucleotide sequence ID" value="NZ_JAVREQ010000006.1"/>
</dbReference>
<evidence type="ECO:0000256" key="1">
    <source>
        <dbReference type="SAM" id="MobiDB-lite"/>
    </source>
</evidence>
<evidence type="ECO:0008006" key="4">
    <source>
        <dbReference type="Google" id="ProtNLM"/>
    </source>
</evidence>
<keyword evidence="3" id="KW-1185">Reference proteome</keyword>
<organism evidence="2 3">
    <name type="scientific">Streptomyces hazeniae</name>
    <dbReference type="NCBI Taxonomy" id="3075538"/>
    <lineage>
        <taxon>Bacteria</taxon>
        <taxon>Bacillati</taxon>
        <taxon>Actinomycetota</taxon>
        <taxon>Actinomycetes</taxon>
        <taxon>Kitasatosporales</taxon>
        <taxon>Streptomycetaceae</taxon>
        <taxon>Streptomyces</taxon>
    </lineage>
</organism>
<evidence type="ECO:0000313" key="2">
    <source>
        <dbReference type="EMBL" id="MDT0378895.1"/>
    </source>
</evidence>
<dbReference type="Proteomes" id="UP001183414">
    <property type="component" value="Unassembled WGS sequence"/>
</dbReference>
<feature type="compositionally biased region" description="Basic and acidic residues" evidence="1">
    <location>
        <begin position="314"/>
        <end position="324"/>
    </location>
</feature>
<proteinExistence type="predicted"/>
<protein>
    <recommendedName>
        <fullName evidence="4">MarR family transcriptional regulator</fullName>
    </recommendedName>
</protein>
<comment type="caution">
    <text evidence="2">The sequence shown here is derived from an EMBL/GenBank/DDBJ whole genome shotgun (WGS) entry which is preliminary data.</text>
</comment>